<dbReference type="EMBL" id="GBRH01164189">
    <property type="protein sequence ID" value="JAE33707.1"/>
    <property type="molecule type" value="Transcribed_RNA"/>
</dbReference>
<name>A0A0A9HAE1_ARUDO</name>
<keyword evidence="1" id="KW-0472">Membrane</keyword>
<accession>A0A0A9HAE1</accession>
<organism evidence="2">
    <name type="scientific">Arundo donax</name>
    <name type="common">Giant reed</name>
    <name type="synonym">Donax arundinaceus</name>
    <dbReference type="NCBI Taxonomy" id="35708"/>
    <lineage>
        <taxon>Eukaryota</taxon>
        <taxon>Viridiplantae</taxon>
        <taxon>Streptophyta</taxon>
        <taxon>Embryophyta</taxon>
        <taxon>Tracheophyta</taxon>
        <taxon>Spermatophyta</taxon>
        <taxon>Magnoliopsida</taxon>
        <taxon>Liliopsida</taxon>
        <taxon>Poales</taxon>
        <taxon>Poaceae</taxon>
        <taxon>PACMAD clade</taxon>
        <taxon>Arundinoideae</taxon>
        <taxon>Arundineae</taxon>
        <taxon>Arundo</taxon>
    </lineage>
</organism>
<feature type="transmembrane region" description="Helical" evidence="1">
    <location>
        <begin position="12"/>
        <end position="28"/>
    </location>
</feature>
<reference evidence="2" key="1">
    <citation type="submission" date="2014-09" db="EMBL/GenBank/DDBJ databases">
        <authorList>
            <person name="Magalhaes I.L.F."/>
            <person name="Oliveira U."/>
            <person name="Santos F.R."/>
            <person name="Vidigal T.H.D.A."/>
            <person name="Brescovit A.D."/>
            <person name="Santos A.J."/>
        </authorList>
    </citation>
    <scope>NUCLEOTIDE SEQUENCE</scope>
    <source>
        <tissue evidence="2">Shoot tissue taken approximately 20 cm above the soil surface</tissue>
    </source>
</reference>
<keyword evidence="1" id="KW-0812">Transmembrane</keyword>
<protein>
    <submittedName>
        <fullName evidence="2">Uncharacterized protein</fullName>
    </submittedName>
</protein>
<dbReference type="AlphaFoldDB" id="A0A0A9HAE1"/>
<evidence type="ECO:0000313" key="2">
    <source>
        <dbReference type="EMBL" id="JAE33707.1"/>
    </source>
</evidence>
<evidence type="ECO:0000256" key="1">
    <source>
        <dbReference type="SAM" id="Phobius"/>
    </source>
</evidence>
<reference evidence="2" key="2">
    <citation type="journal article" date="2015" name="Data Brief">
        <title>Shoot transcriptome of the giant reed, Arundo donax.</title>
        <authorList>
            <person name="Barrero R.A."/>
            <person name="Guerrero F.D."/>
            <person name="Moolhuijzen P."/>
            <person name="Goolsby J.A."/>
            <person name="Tidwell J."/>
            <person name="Bellgard S.E."/>
            <person name="Bellgard M.I."/>
        </authorList>
    </citation>
    <scope>NUCLEOTIDE SEQUENCE</scope>
    <source>
        <tissue evidence="2">Shoot tissue taken approximately 20 cm above the soil surface</tissue>
    </source>
</reference>
<proteinExistence type="predicted"/>
<sequence>MLLLPPILSKSSLFSLFVYVYANLLKLMKMCRR</sequence>
<keyword evidence="1" id="KW-1133">Transmembrane helix</keyword>